<reference evidence="2" key="1">
    <citation type="journal article" date="2018" name="PLoS Negl. Trop. Dis.">
        <title>Sialome diversity of ticks revealed by RNAseq of single tick salivary glands.</title>
        <authorList>
            <person name="Perner J."/>
            <person name="Kropackova S."/>
            <person name="Kopacek P."/>
            <person name="Ribeiro J.M."/>
        </authorList>
    </citation>
    <scope>NUCLEOTIDE SEQUENCE</scope>
    <source>
        <strain evidence="2">Siblings of single egg batch collected in Ceske Budejovice</strain>
        <tissue evidence="2">Salivary glands</tissue>
    </source>
</reference>
<accession>A0A147BF54</accession>
<name>A0A147BF54_IXORI</name>
<evidence type="ECO:0000313" key="2">
    <source>
        <dbReference type="EMBL" id="JAR89403.1"/>
    </source>
</evidence>
<feature type="chain" id="PRO_5007542374" evidence="1">
    <location>
        <begin position="23"/>
        <end position="119"/>
    </location>
</feature>
<evidence type="ECO:0000256" key="1">
    <source>
        <dbReference type="SAM" id="SignalP"/>
    </source>
</evidence>
<feature type="signal peptide" evidence="1">
    <location>
        <begin position="1"/>
        <end position="22"/>
    </location>
</feature>
<protein>
    <submittedName>
        <fullName evidence="2">Putative secreted protein</fullName>
    </submittedName>
</protein>
<keyword evidence="1" id="KW-0732">Signal</keyword>
<organism evidence="2">
    <name type="scientific">Ixodes ricinus</name>
    <name type="common">Common tick</name>
    <name type="synonym">Acarus ricinus</name>
    <dbReference type="NCBI Taxonomy" id="34613"/>
    <lineage>
        <taxon>Eukaryota</taxon>
        <taxon>Metazoa</taxon>
        <taxon>Ecdysozoa</taxon>
        <taxon>Arthropoda</taxon>
        <taxon>Chelicerata</taxon>
        <taxon>Arachnida</taxon>
        <taxon>Acari</taxon>
        <taxon>Parasitiformes</taxon>
        <taxon>Ixodida</taxon>
        <taxon>Ixodoidea</taxon>
        <taxon>Ixodidae</taxon>
        <taxon>Ixodinae</taxon>
        <taxon>Ixodes</taxon>
    </lineage>
</organism>
<sequence length="119" mass="13282">MKPYSNLIVLFFLDFVVILSSSFNLGVSRSDFFQALDTVTLESIIYAACRNNNCCVVMLASPGPSWSVAENSQPFFPTVNFFFFFMFCGNDFVEHCFDARGGAPASLLIKIFTSVSEQQ</sequence>
<dbReference type="EMBL" id="GEGO01006001">
    <property type="protein sequence ID" value="JAR89403.1"/>
    <property type="molecule type" value="Transcribed_RNA"/>
</dbReference>
<proteinExistence type="predicted"/>
<dbReference type="AlphaFoldDB" id="A0A147BF54"/>